<reference evidence="1 2" key="2">
    <citation type="journal article" date="2022" name="Mol. Ecol. Resour.">
        <title>The genomes of chicory, endive, great burdock and yacon provide insights into Asteraceae paleo-polyploidization history and plant inulin production.</title>
        <authorList>
            <person name="Fan W."/>
            <person name="Wang S."/>
            <person name="Wang H."/>
            <person name="Wang A."/>
            <person name="Jiang F."/>
            <person name="Liu H."/>
            <person name="Zhao H."/>
            <person name="Xu D."/>
            <person name="Zhang Y."/>
        </authorList>
    </citation>
    <scope>NUCLEOTIDE SEQUENCE [LARGE SCALE GENOMIC DNA]</scope>
    <source>
        <strain evidence="2">cv. Yunnan</strain>
        <tissue evidence="1">Leaves</tissue>
    </source>
</reference>
<protein>
    <submittedName>
        <fullName evidence="1">Uncharacterized protein</fullName>
    </submittedName>
</protein>
<dbReference type="EMBL" id="CM042018">
    <property type="protein sequence ID" value="KAI3828656.1"/>
    <property type="molecule type" value="Genomic_DNA"/>
</dbReference>
<proteinExistence type="predicted"/>
<evidence type="ECO:0000313" key="2">
    <source>
        <dbReference type="Proteomes" id="UP001056120"/>
    </source>
</evidence>
<reference evidence="2" key="1">
    <citation type="journal article" date="2022" name="Mol. Ecol. Resour.">
        <title>The genomes of chicory, endive, great burdock and yacon provide insights into Asteraceae palaeo-polyploidization history and plant inulin production.</title>
        <authorList>
            <person name="Fan W."/>
            <person name="Wang S."/>
            <person name="Wang H."/>
            <person name="Wang A."/>
            <person name="Jiang F."/>
            <person name="Liu H."/>
            <person name="Zhao H."/>
            <person name="Xu D."/>
            <person name="Zhang Y."/>
        </authorList>
    </citation>
    <scope>NUCLEOTIDE SEQUENCE [LARGE SCALE GENOMIC DNA]</scope>
    <source>
        <strain evidence="2">cv. Yunnan</strain>
    </source>
</reference>
<accession>A0ACB9K8V9</accession>
<gene>
    <name evidence="1" type="ORF">L1987_02764</name>
</gene>
<name>A0ACB9K8V9_9ASTR</name>
<comment type="caution">
    <text evidence="1">The sequence shown here is derived from an EMBL/GenBank/DDBJ whole genome shotgun (WGS) entry which is preliminary data.</text>
</comment>
<sequence length="184" mass="20608">MLSLSLRYGAENTSKDNINLSHKLDLRDVLPERVTIGFLGSTGPYVEKHILRYWQFSSNLKTTSEKKDNSNEMKFGVGLTVHVTDQVDPNSDLGLVEWVWSLLGKTDLLSGVDPMLNQEFEAKEFECLMMVGLWCSHADRSLRPSIRQAIQVLKFEGALPNLPTKSEVSCSSATMTNSSIDLVR</sequence>
<evidence type="ECO:0000313" key="1">
    <source>
        <dbReference type="EMBL" id="KAI3828656.1"/>
    </source>
</evidence>
<dbReference type="Proteomes" id="UP001056120">
    <property type="component" value="Linkage Group LG01"/>
</dbReference>
<organism evidence="1 2">
    <name type="scientific">Smallanthus sonchifolius</name>
    <dbReference type="NCBI Taxonomy" id="185202"/>
    <lineage>
        <taxon>Eukaryota</taxon>
        <taxon>Viridiplantae</taxon>
        <taxon>Streptophyta</taxon>
        <taxon>Embryophyta</taxon>
        <taxon>Tracheophyta</taxon>
        <taxon>Spermatophyta</taxon>
        <taxon>Magnoliopsida</taxon>
        <taxon>eudicotyledons</taxon>
        <taxon>Gunneridae</taxon>
        <taxon>Pentapetalae</taxon>
        <taxon>asterids</taxon>
        <taxon>campanulids</taxon>
        <taxon>Asterales</taxon>
        <taxon>Asteraceae</taxon>
        <taxon>Asteroideae</taxon>
        <taxon>Heliantheae alliance</taxon>
        <taxon>Millerieae</taxon>
        <taxon>Smallanthus</taxon>
    </lineage>
</organism>
<keyword evidence="2" id="KW-1185">Reference proteome</keyword>